<dbReference type="InterPro" id="IPR049134">
    <property type="entry name" value="MCLN_ECD"/>
</dbReference>
<evidence type="ECO:0000313" key="3">
    <source>
        <dbReference type="EMBL" id="KAJ7383844.1"/>
    </source>
</evidence>
<comment type="caution">
    <text evidence="3">The sequence shown here is derived from an EMBL/GenBank/DDBJ whole genome shotgun (WGS) entry which is preliminary data.</text>
</comment>
<feature type="transmembrane region" description="Helical" evidence="1">
    <location>
        <begin position="398"/>
        <end position="421"/>
    </location>
</feature>
<dbReference type="GO" id="GO:0005886">
    <property type="term" value="C:plasma membrane"/>
    <property type="evidence" value="ECO:0007669"/>
    <property type="project" value="TreeGrafter"/>
</dbReference>
<dbReference type="PANTHER" id="PTHR12127">
    <property type="entry name" value="MUCOLIPIN"/>
    <property type="match status" value="1"/>
</dbReference>
<accession>A0A9W9ZPY0</accession>
<feature type="transmembrane region" description="Helical" evidence="1">
    <location>
        <begin position="358"/>
        <end position="386"/>
    </location>
</feature>
<sequence length="490" mass="56453">MAGRVLLPAVSSRSARHFARSFNGSAQSTGGFESEALLRRNTFDSSVHYQSIYDSGEFTGSQRNRLEVMRKRLKSHFMTPYQKYKHRGRKPWKLLLQLLKLFMVTVQIVLFAKELFSVVNFLDDSEQAFKYLFLVNSNDTDYSIYTKNQFYFQVRHSVEQYYHIQDIAVGTFGYLESEDGIKPMNMCIYKYTNSLVEPEDESYNLTRKTSYSCQHLHKTNESDQNITYFIKRNKIPESFESVISIMLMAEVRSFHVRNPPRKLSCYKFNITIQFDNSNHDGKVPVTLNADGKVMDSAGHSTDNKEDYQASKTVQVFVDVLTILFCLMSVSLCSRSIYRQLQLVKATRRFFARELSDGLSVWDCLDLMNLWFILIVISDTCAIIGSLMKMLIDVNDNQHYTVCSMFLGIAVLLTWCGLLRYLGHFKKYNILLVTLKASAPSVLRFCVCGSLLYFGYLFCGWIVLGPYHIKVQLPLAKCYLGCHVMFLCSVA</sequence>
<dbReference type="GO" id="GO:0072345">
    <property type="term" value="F:NAADP-sensitive calcium-release channel activity"/>
    <property type="evidence" value="ECO:0007669"/>
    <property type="project" value="TreeGrafter"/>
</dbReference>
<organism evidence="3 4">
    <name type="scientific">Desmophyllum pertusum</name>
    <dbReference type="NCBI Taxonomy" id="174260"/>
    <lineage>
        <taxon>Eukaryota</taxon>
        <taxon>Metazoa</taxon>
        <taxon>Cnidaria</taxon>
        <taxon>Anthozoa</taxon>
        <taxon>Hexacorallia</taxon>
        <taxon>Scleractinia</taxon>
        <taxon>Caryophylliina</taxon>
        <taxon>Caryophylliidae</taxon>
        <taxon>Desmophyllum</taxon>
    </lineage>
</organism>
<keyword evidence="4" id="KW-1185">Reference proteome</keyword>
<evidence type="ECO:0000313" key="4">
    <source>
        <dbReference type="Proteomes" id="UP001163046"/>
    </source>
</evidence>
<proteinExistence type="predicted"/>
<dbReference type="PANTHER" id="PTHR12127:SF7">
    <property type="entry name" value="SD02261P"/>
    <property type="match status" value="1"/>
</dbReference>
<dbReference type="InterPro" id="IPR039031">
    <property type="entry name" value="Mucolipin"/>
</dbReference>
<protein>
    <submittedName>
        <fullName evidence="3">Mucolipin-2</fullName>
    </submittedName>
</protein>
<dbReference type="Pfam" id="PF21381">
    <property type="entry name" value="MCLN_ECD"/>
    <property type="match status" value="1"/>
</dbReference>
<dbReference type="OrthoDB" id="263481at2759"/>
<keyword evidence="1" id="KW-0812">Transmembrane</keyword>
<dbReference type="EMBL" id="MU825894">
    <property type="protein sequence ID" value="KAJ7383844.1"/>
    <property type="molecule type" value="Genomic_DNA"/>
</dbReference>
<feature type="transmembrane region" description="Helical" evidence="1">
    <location>
        <begin position="441"/>
        <end position="463"/>
    </location>
</feature>
<dbReference type="CDD" id="cd21050">
    <property type="entry name" value="ELD_TRPML"/>
    <property type="match status" value="1"/>
</dbReference>
<name>A0A9W9ZPY0_9CNID</name>
<evidence type="ECO:0000259" key="2">
    <source>
        <dbReference type="Pfam" id="PF21381"/>
    </source>
</evidence>
<feature type="transmembrane region" description="Helical" evidence="1">
    <location>
        <begin position="315"/>
        <end position="337"/>
    </location>
</feature>
<dbReference type="AlphaFoldDB" id="A0A9W9ZPY0"/>
<reference evidence="3" key="1">
    <citation type="submission" date="2023-01" db="EMBL/GenBank/DDBJ databases">
        <title>Genome assembly of the deep-sea coral Lophelia pertusa.</title>
        <authorList>
            <person name="Herrera S."/>
            <person name="Cordes E."/>
        </authorList>
    </citation>
    <scope>NUCLEOTIDE SEQUENCE</scope>
    <source>
        <strain evidence="3">USNM1676648</strain>
        <tissue evidence="3">Polyp</tissue>
    </source>
</reference>
<dbReference type="GO" id="GO:0005765">
    <property type="term" value="C:lysosomal membrane"/>
    <property type="evidence" value="ECO:0007669"/>
    <property type="project" value="TreeGrafter"/>
</dbReference>
<keyword evidence="1" id="KW-0472">Membrane</keyword>
<evidence type="ECO:0000256" key="1">
    <source>
        <dbReference type="SAM" id="Phobius"/>
    </source>
</evidence>
<keyword evidence="1" id="KW-1133">Transmembrane helix</keyword>
<feature type="domain" description="Mucolipin extracytosolic" evidence="2">
    <location>
        <begin position="118"/>
        <end position="293"/>
    </location>
</feature>
<dbReference type="Proteomes" id="UP001163046">
    <property type="component" value="Unassembled WGS sequence"/>
</dbReference>
<gene>
    <name evidence="3" type="primary">MCOLN2_1</name>
    <name evidence="3" type="ORF">OS493_025720</name>
</gene>